<evidence type="ECO:0000256" key="7">
    <source>
        <dbReference type="ARBA" id="ARBA00023128"/>
    </source>
</evidence>
<feature type="transmembrane region" description="Helical" evidence="10">
    <location>
        <begin position="321"/>
        <end position="338"/>
    </location>
</feature>
<accession>A0AAD9AX53</accession>
<evidence type="ECO:0000256" key="3">
    <source>
        <dbReference type="ARBA" id="ARBA00022448"/>
    </source>
</evidence>
<dbReference type="PANTHER" id="PTHR11153">
    <property type="entry name" value="SIDEROFLEXIN"/>
    <property type="match status" value="1"/>
</dbReference>
<protein>
    <submittedName>
        <fullName evidence="11">Tricarboxylate carrier</fullName>
    </submittedName>
</protein>
<evidence type="ECO:0000313" key="11">
    <source>
        <dbReference type="EMBL" id="KAK1853414.1"/>
    </source>
</evidence>
<organism evidence="11 12">
    <name type="scientific">Colletotrichum chrysophilum</name>
    <dbReference type="NCBI Taxonomy" id="1836956"/>
    <lineage>
        <taxon>Eukaryota</taxon>
        <taxon>Fungi</taxon>
        <taxon>Dikarya</taxon>
        <taxon>Ascomycota</taxon>
        <taxon>Pezizomycotina</taxon>
        <taxon>Sordariomycetes</taxon>
        <taxon>Hypocreomycetidae</taxon>
        <taxon>Glomerellales</taxon>
        <taxon>Glomerellaceae</taxon>
        <taxon>Colletotrichum</taxon>
        <taxon>Colletotrichum gloeosporioides species complex</taxon>
    </lineage>
</organism>
<evidence type="ECO:0000256" key="9">
    <source>
        <dbReference type="SAM" id="MobiDB-lite"/>
    </source>
</evidence>
<dbReference type="GO" id="GO:0015075">
    <property type="term" value="F:monoatomic ion transmembrane transporter activity"/>
    <property type="evidence" value="ECO:0007669"/>
    <property type="project" value="InterPro"/>
</dbReference>
<evidence type="ECO:0000256" key="5">
    <source>
        <dbReference type="ARBA" id="ARBA00022970"/>
    </source>
</evidence>
<dbReference type="Pfam" id="PF03820">
    <property type="entry name" value="SFXNs"/>
    <property type="match status" value="1"/>
</dbReference>
<comment type="caution">
    <text evidence="11">The sequence shown here is derived from an EMBL/GenBank/DDBJ whole genome shotgun (WGS) entry which is preliminary data.</text>
</comment>
<feature type="transmembrane region" description="Helical" evidence="10">
    <location>
        <begin position="427"/>
        <end position="447"/>
    </location>
</feature>
<dbReference type="GO" id="GO:0005743">
    <property type="term" value="C:mitochondrial inner membrane"/>
    <property type="evidence" value="ECO:0007669"/>
    <property type="project" value="TreeGrafter"/>
</dbReference>
<name>A0AAD9AX53_9PEZI</name>
<gene>
    <name evidence="11" type="ORF">CCHR01_03940</name>
</gene>
<evidence type="ECO:0000313" key="12">
    <source>
        <dbReference type="Proteomes" id="UP001243330"/>
    </source>
</evidence>
<keyword evidence="4 10" id="KW-0812">Transmembrane</keyword>
<dbReference type="NCBIfam" id="TIGR00798">
    <property type="entry name" value="mtc"/>
    <property type="match status" value="1"/>
</dbReference>
<keyword evidence="7" id="KW-0496">Mitochondrion</keyword>
<dbReference type="Proteomes" id="UP001243330">
    <property type="component" value="Unassembled WGS sequence"/>
</dbReference>
<dbReference type="InterPro" id="IPR004686">
    <property type="entry name" value="Mtc"/>
</dbReference>
<dbReference type="EMBL" id="JAQOWY010000055">
    <property type="protein sequence ID" value="KAK1853414.1"/>
    <property type="molecule type" value="Genomic_DNA"/>
</dbReference>
<evidence type="ECO:0000256" key="1">
    <source>
        <dbReference type="ARBA" id="ARBA00004225"/>
    </source>
</evidence>
<evidence type="ECO:0000256" key="6">
    <source>
        <dbReference type="ARBA" id="ARBA00022989"/>
    </source>
</evidence>
<keyword evidence="3" id="KW-0813">Transport</keyword>
<keyword evidence="6 10" id="KW-1133">Transmembrane helix</keyword>
<keyword evidence="5" id="KW-0029">Amino-acid transport</keyword>
<reference evidence="11" key="1">
    <citation type="submission" date="2023-01" db="EMBL/GenBank/DDBJ databases">
        <title>Colletotrichum chrysophilum M932 genome sequence.</title>
        <authorList>
            <person name="Baroncelli R."/>
        </authorList>
    </citation>
    <scope>NUCLEOTIDE SEQUENCE</scope>
    <source>
        <strain evidence="11">M932</strain>
    </source>
</reference>
<comment type="subcellular location">
    <subcellularLocation>
        <location evidence="1">Mitochondrion membrane</location>
        <topology evidence="1">Multi-pass membrane protein</topology>
    </subcellularLocation>
</comment>
<evidence type="ECO:0000256" key="4">
    <source>
        <dbReference type="ARBA" id="ARBA00022692"/>
    </source>
</evidence>
<feature type="region of interest" description="Disordered" evidence="9">
    <location>
        <begin position="56"/>
        <end position="85"/>
    </location>
</feature>
<sequence length="478" mass="51644">MQPAANRYHPFPPVTTRRPYLLQGLPAKDPYTPPPTEIGSTSDDTHFAAHLSTTPFAKPSYTPFPQKPHRRPPSFSSGRTTASAPLPSTALPLSLLYPSRPLGGLQLRSGRGSRSSSLNLFLGVFWINHSFYNMSASLPGSRELPASQYDLSTYWGRARHSMGLTDPSTLLVGSTGLEQAKSLLSDYKQGKIPTMTPELWKAKKVVDSTLHPGKRPPDTGEPVLLPFRMSAFVLTNLVVTAGMLQPGLGTAGTIAWQVVNQSLNVAINSANANKSSPLTWRKLGESYAMAVSVSCGVAVGLNKLVPRLRSLSPATRTTLTRLVPFAAVASAGALNVLLMRGEEIRKGIDVFPVVSDEERKKKEAEGGDGAQVQSLGRSKKAATIAVGETAASRVFNSTPIMVIPPLVLVRLQQTQWLKQRPRMTVPINLGLILVTSYAVLPLALAVFPQKESISVDKLEPEFHGRGGENGMVWFNRGI</sequence>
<dbReference type="PANTHER" id="PTHR11153:SF6">
    <property type="entry name" value="SIDEROFLEXIN-5"/>
    <property type="match status" value="1"/>
</dbReference>
<dbReference type="AlphaFoldDB" id="A0AAD9AX53"/>
<dbReference type="GO" id="GO:0006865">
    <property type="term" value="P:amino acid transport"/>
    <property type="evidence" value="ECO:0007669"/>
    <property type="project" value="UniProtKB-KW"/>
</dbReference>
<keyword evidence="8 10" id="KW-0472">Membrane</keyword>
<evidence type="ECO:0000256" key="2">
    <source>
        <dbReference type="ARBA" id="ARBA00005974"/>
    </source>
</evidence>
<keyword evidence="12" id="KW-1185">Reference proteome</keyword>
<comment type="similarity">
    <text evidence="2">Belongs to the sideroflexin family.</text>
</comment>
<evidence type="ECO:0000256" key="10">
    <source>
        <dbReference type="SAM" id="Phobius"/>
    </source>
</evidence>
<evidence type="ECO:0000256" key="8">
    <source>
        <dbReference type="ARBA" id="ARBA00023136"/>
    </source>
</evidence>
<dbReference type="GO" id="GO:1990542">
    <property type="term" value="P:mitochondrial transmembrane transport"/>
    <property type="evidence" value="ECO:0007669"/>
    <property type="project" value="TreeGrafter"/>
</dbReference>
<proteinExistence type="inferred from homology"/>